<dbReference type="InterPro" id="IPR008269">
    <property type="entry name" value="Lon_proteolytic"/>
</dbReference>
<protein>
    <recommendedName>
        <fullName evidence="2">endopeptidase La</fullName>
        <ecNumber evidence="2">3.4.21.53</ecNumber>
    </recommendedName>
</protein>
<dbReference type="InterPro" id="IPR020568">
    <property type="entry name" value="Ribosomal_Su5_D2-typ_SF"/>
</dbReference>
<dbReference type="SUPFAM" id="SSF54211">
    <property type="entry name" value="Ribosomal protein S5 domain 2-like"/>
    <property type="match status" value="1"/>
</dbReference>
<dbReference type="GO" id="GO:0030163">
    <property type="term" value="P:protein catabolic process"/>
    <property type="evidence" value="ECO:0007669"/>
    <property type="project" value="InterPro"/>
</dbReference>
<dbReference type="Pfam" id="PF20437">
    <property type="entry name" value="LonC_helical"/>
    <property type="match status" value="1"/>
</dbReference>
<feature type="coiled-coil region" evidence="3">
    <location>
        <begin position="203"/>
        <end position="271"/>
    </location>
</feature>
<dbReference type="InterPro" id="IPR014721">
    <property type="entry name" value="Ribsml_uS5_D2-typ_fold_subgr"/>
</dbReference>
<sequence>MDPHEPLSPDQLYRACDPADFPFSTTEELPDVPLVFDQHRAMEALDFGVDMADPGFNVFVLGPTGVGKQTAVTDVVNQRAARRPAPPDWCYLHNFKDPFKPKRLRLPAGHGRRLQQDIQELIDELRTAIPAAFEGEEYRARVEELEQSAREREAKAIEELRQKAREKGIALLETPTGFAFAPLTHEGQVMPPQVFNQLPPEVQKQIESTVAELQQELQKVVRQFPAWRKEMREKLRQLNRQVTQNAVGHLIEDLREKYREFEGVLTHLEAIQQDIVDHLEDFLPQPAPPIPLPFLINRAEERLKHYRVHLLVDHSETRGAPVVHEALPNHTNLIGRIDYRAFMGTLVTDFSMIKPGALHRANGGFLILDARKVLLQPHAWDTLKRTLQAGEIRIESLERTLSLISTVPLEPEPIPLNVRVILLGDHLLYYLLDALDPEFRDLFKVAADFEEDLPRSPETHRLYARVLATLARKEKLLPLARDAVIRMVEQGAREVGDAHKVSVHLRGVTDLLKEADFRARQAGRGHITQADVEAAIDARIDRNSRLRERIQELIERDVLLIDTEGSQVGQINGLSVISLGDFSFGRPSRITATARLGDGKVIDIERETELGGAIHSKGVMILANFMAARYARIQPLSVAASLVFEQSYGPVEGDSASLAELCALLSVLADLPLRQDLAVTGSVSQHGKVQPIGGVNEKIEGFFDVCRRKGLTGTQGVVIPQANVQNLMLRQDVVTAARDGKFRIHAVATVDQALELLLGVPAGERGPDGRFPPETVNGRVERQLQEFAELRRRFAKSKDQDNRGGKEA</sequence>
<feature type="active site" evidence="2">
    <location>
        <position position="698"/>
    </location>
</feature>
<keyword evidence="2" id="KW-0720">Serine protease</keyword>
<dbReference type="Gene3D" id="3.40.50.300">
    <property type="entry name" value="P-loop containing nucleotide triphosphate hydrolases"/>
    <property type="match status" value="2"/>
</dbReference>
<dbReference type="InterPro" id="IPR046844">
    <property type="entry name" value="Lon-like_helical"/>
</dbReference>
<dbReference type="PANTHER" id="PTHR10046">
    <property type="entry name" value="ATP DEPENDENT LON PROTEASE FAMILY MEMBER"/>
    <property type="match status" value="1"/>
</dbReference>
<dbReference type="GO" id="GO:0004176">
    <property type="term" value="F:ATP-dependent peptidase activity"/>
    <property type="evidence" value="ECO:0007669"/>
    <property type="project" value="UniProtKB-UniRule"/>
</dbReference>
<evidence type="ECO:0000256" key="2">
    <source>
        <dbReference type="PROSITE-ProRule" id="PRU01122"/>
    </source>
</evidence>
<comment type="similarity">
    <text evidence="2">Belongs to the peptidase S16 family.</text>
</comment>
<dbReference type="GO" id="GO:0005524">
    <property type="term" value="F:ATP binding"/>
    <property type="evidence" value="ECO:0007669"/>
    <property type="project" value="InterPro"/>
</dbReference>
<dbReference type="SUPFAM" id="SSF52540">
    <property type="entry name" value="P-loop containing nucleoside triphosphate hydrolases"/>
    <property type="match status" value="1"/>
</dbReference>
<dbReference type="GO" id="GO:0004252">
    <property type="term" value="F:serine-type endopeptidase activity"/>
    <property type="evidence" value="ECO:0007669"/>
    <property type="project" value="UniProtKB-UniRule"/>
</dbReference>
<dbReference type="KEGG" id="meiy:MIN45_P0903"/>
<evidence type="ECO:0000313" key="5">
    <source>
        <dbReference type="EMBL" id="BCX88534.1"/>
    </source>
</evidence>
<keyword evidence="6" id="KW-1185">Reference proteome</keyword>
<accession>A0AAU9C5S4</accession>
<name>A0AAU9C5S4_9GAMM</name>
<feature type="active site" evidence="2">
    <location>
        <position position="655"/>
    </location>
</feature>
<dbReference type="Pfam" id="PF05362">
    <property type="entry name" value="Lon_C"/>
    <property type="match status" value="1"/>
</dbReference>
<dbReference type="PROSITE" id="PS51786">
    <property type="entry name" value="LON_PROTEOLYTIC"/>
    <property type="match status" value="1"/>
</dbReference>
<proteinExistence type="inferred from homology"/>
<dbReference type="Proteomes" id="UP001321450">
    <property type="component" value="Chromosome"/>
</dbReference>
<evidence type="ECO:0000259" key="4">
    <source>
        <dbReference type="PROSITE" id="PS51786"/>
    </source>
</evidence>
<dbReference type="AlphaFoldDB" id="A0AAU9C5S4"/>
<evidence type="ECO:0000256" key="3">
    <source>
        <dbReference type="SAM" id="Coils"/>
    </source>
</evidence>
<dbReference type="Pfam" id="PF20436">
    <property type="entry name" value="LonB_AAA-LID"/>
    <property type="match status" value="1"/>
</dbReference>
<dbReference type="GO" id="GO:0006508">
    <property type="term" value="P:proteolysis"/>
    <property type="evidence" value="ECO:0007669"/>
    <property type="project" value="UniProtKB-KW"/>
</dbReference>
<gene>
    <name evidence="5" type="ORF">MIN45_P0903</name>
</gene>
<comment type="catalytic activity">
    <reaction evidence="2">
        <text>Hydrolysis of proteins in presence of ATP.</text>
        <dbReference type="EC" id="3.4.21.53"/>
    </reaction>
</comment>
<reference evidence="6" key="1">
    <citation type="journal article" date="2024" name="Int. J. Syst. Evol. Microbiol.">
        <title>Methylomarinovum tepidoasis sp. nov., a moderately thermophilic methanotroph of the family Methylothermaceae isolated from a deep-sea hydrothermal field.</title>
        <authorList>
            <person name="Hirayama H."/>
            <person name="Takaki Y."/>
            <person name="Abe M."/>
            <person name="Miyazaki M."/>
            <person name="Uematsu K."/>
            <person name="Matsui Y."/>
            <person name="Takai K."/>
        </authorList>
    </citation>
    <scope>NUCLEOTIDE SEQUENCE [LARGE SCALE GENOMIC DNA]</scope>
    <source>
        <strain evidence="6">IN45</strain>
    </source>
</reference>
<feature type="domain" description="Lon proteolytic" evidence="4">
    <location>
        <begin position="565"/>
        <end position="760"/>
    </location>
</feature>
<keyword evidence="2" id="KW-0378">Hydrolase</keyword>
<keyword evidence="1 2" id="KW-0645">Protease</keyword>
<dbReference type="InterPro" id="IPR027065">
    <property type="entry name" value="Lon_Prtase"/>
</dbReference>
<evidence type="ECO:0000313" key="6">
    <source>
        <dbReference type="Proteomes" id="UP001321450"/>
    </source>
</evidence>
<keyword evidence="3" id="KW-0175">Coiled coil</keyword>
<dbReference type="EMBL" id="AP024718">
    <property type="protein sequence ID" value="BCX88534.1"/>
    <property type="molecule type" value="Genomic_DNA"/>
</dbReference>
<feature type="coiled-coil region" evidence="3">
    <location>
        <begin position="135"/>
        <end position="162"/>
    </location>
</feature>
<dbReference type="EC" id="3.4.21.53" evidence="2"/>
<dbReference type="PRINTS" id="PR00830">
    <property type="entry name" value="ENDOLAPTASE"/>
</dbReference>
<dbReference type="Gene3D" id="3.30.230.10">
    <property type="match status" value="1"/>
</dbReference>
<dbReference type="RefSeq" id="WP_286293693.1">
    <property type="nucleotide sequence ID" value="NZ_AP024718.1"/>
</dbReference>
<dbReference type="InterPro" id="IPR046843">
    <property type="entry name" value="LonB_AAA-LID"/>
</dbReference>
<dbReference type="InterPro" id="IPR027417">
    <property type="entry name" value="P-loop_NTPase"/>
</dbReference>
<evidence type="ECO:0000256" key="1">
    <source>
        <dbReference type="ARBA" id="ARBA00022670"/>
    </source>
</evidence>
<dbReference type="Pfam" id="PF13654">
    <property type="entry name" value="AAA_32"/>
    <property type="match status" value="1"/>
</dbReference>
<dbReference type="Gene3D" id="1.10.8.60">
    <property type="match status" value="1"/>
</dbReference>
<organism evidence="5 6">
    <name type="scientific">Methylomarinovum tepidoasis</name>
    <dbReference type="NCBI Taxonomy" id="2840183"/>
    <lineage>
        <taxon>Bacteria</taxon>
        <taxon>Pseudomonadati</taxon>
        <taxon>Pseudomonadota</taxon>
        <taxon>Gammaproteobacteria</taxon>
        <taxon>Methylococcales</taxon>
        <taxon>Methylothermaceae</taxon>
        <taxon>Methylomarinovum</taxon>
    </lineage>
</organism>
<dbReference type="InterPro" id="IPR041699">
    <property type="entry name" value="AAA_32"/>
</dbReference>